<proteinExistence type="predicted"/>
<dbReference type="OrthoDB" id="442087at2759"/>
<dbReference type="GO" id="GO:0005737">
    <property type="term" value="C:cytoplasm"/>
    <property type="evidence" value="ECO:0007669"/>
    <property type="project" value="TreeGrafter"/>
</dbReference>
<dbReference type="InterPro" id="IPR036869">
    <property type="entry name" value="J_dom_sf"/>
</dbReference>
<organism evidence="4 5">
    <name type="scientific">Crepidotus variabilis</name>
    <dbReference type="NCBI Taxonomy" id="179855"/>
    <lineage>
        <taxon>Eukaryota</taxon>
        <taxon>Fungi</taxon>
        <taxon>Dikarya</taxon>
        <taxon>Basidiomycota</taxon>
        <taxon>Agaricomycotina</taxon>
        <taxon>Agaricomycetes</taxon>
        <taxon>Agaricomycetidae</taxon>
        <taxon>Agaricales</taxon>
        <taxon>Agaricineae</taxon>
        <taxon>Crepidotaceae</taxon>
        <taxon>Crepidotus</taxon>
    </lineage>
</organism>
<evidence type="ECO:0000256" key="1">
    <source>
        <dbReference type="PROSITE-ProRule" id="PRU00023"/>
    </source>
</evidence>
<dbReference type="CDD" id="cd06257">
    <property type="entry name" value="DnaJ"/>
    <property type="match status" value="1"/>
</dbReference>
<feature type="region of interest" description="Disordered" evidence="2">
    <location>
        <begin position="112"/>
        <end position="201"/>
    </location>
</feature>
<dbReference type="SUPFAM" id="SSF46565">
    <property type="entry name" value="Chaperone J-domain"/>
    <property type="match status" value="1"/>
</dbReference>
<evidence type="ECO:0000313" key="4">
    <source>
        <dbReference type="EMBL" id="KAF9526992.1"/>
    </source>
</evidence>
<dbReference type="GO" id="GO:0051082">
    <property type="term" value="F:unfolded protein binding"/>
    <property type="evidence" value="ECO:0007669"/>
    <property type="project" value="TreeGrafter"/>
</dbReference>
<evidence type="ECO:0000313" key="5">
    <source>
        <dbReference type="Proteomes" id="UP000807306"/>
    </source>
</evidence>
<feature type="repeat" description="ANK" evidence="1">
    <location>
        <begin position="263"/>
        <end position="295"/>
    </location>
</feature>
<dbReference type="PANTHER" id="PTHR43948:SF10">
    <property type="entry name" value="MRJ, ISOFORM E"/>
    <property type="match status" value="1"/>
</dbReference>
<evidence type="ECO:0000256" key="2">
    <source>
        <dbReference type="SAM" id="MobiDB-lite"/>
    </source>
</evidence>
<comment type="caution">
    <text evidence="4">The sequence shown here is derived from an EMBL/GenBank/DDBJ whole genome shotgun (WGS) entry which is preliminary data.</text>
</comment>
<dbReference type="PRINTS" id="PR00625">
    <property type="entry name" value="JDOMAIN"/>
</dbReference>
<dbReference type="SUPFAM" id="SSF48403">
    <property type="entry name" value="Ankyrin repeat"/>
    <property type="match status" value="1"/>
</dbReference>
<dbReference type="InterPro" id="IPR001623">
    <property type="entry name" value="DnaJ_domain"/>
</dbReference>
<evidence type="ECO:0000259" key="3">
    <source>
        <dbReference type="PROSITE" id="PS50076"/>
    </source>
</evidence>
<dbReference type="AlphaFoldDB" id="A0A9P6EDK4"/>
<name>A0A9P6EDK4_9AGAR</name>
<accession>A0A9P6EDK4</accession>
<dbReference type="EMBL" id="MU157865">
    <property type="protein sequence ID" value="KAF9526992.1"/>
    <property type="molecule type" value="Genomic_DNA"/>
</dbReference>
<dbReference type="PROSITE" id="PS50088">
    <property type="entry name" value="ANK_REPEAT"/>
    <property type="match status" value="1"/>
</dbReference>
<reference evidence="4" key="1">
    <citation type="submission" date="2020-11" db="EMBL/GenBank/DDBJ databases">
        <authorList>
            <consortium name="DOE Joint Genome Institute"/>
            <person name="Ahrendt S."/>
            <person name="Riley R."/>
            <person name="Andreopoulos W."/>
            <person name="Labutti K."/>
            <person name="Pangilinan J."/>
            <person name="Ruiz-Duenas F.J."/>
            <person name="Barrasa J.M."/>
            <person name="Sanchez-Garcia M."/>
            <person name="Camarero S."/>
            <person name="Miyauchi S."/>
            <person name="Serrano A."/>
            <person name="Linde D."/>
            <person name="Babiker R."/>
            <person name="Drula E."/>
            <person name="Ayuso-Fernandez I."/>
            <person name="Pacheco R."/>
            <person name="Padilla G."/>
            <person name="Ferreira P."/>
            <person name="Barriuso J."/>
            <person name="Kellner H."/>
            <person name="Castanera R."/>
            <person name="Alfaro M."/>
            <person name="Ramirez L."/>
            <person name="Pisabarro A.G."/>
            <person name="Kuo A."/>
            <person name="Tritt A."/>
            <person name="Lipzen A."/>
            <person name="He G."/>
            <person name="Yan M."/>
            <person name="Ng V."/>
            <person name="Cullen D."/>
            <person name="Martin F."/>
            <person name="Rosso M.-N."/>
            <person name="Henrissat B."/>
            <person name="Hibbett D."/>
            <person name="Martinez A.T."/>
            <person name="Grigoriev I.V."/>
        </authorList>
    </citation>
    <scope>NUCLEOTIDE SEQUENCE</scope>
    <source>
        <strain evidence="4">CBS 506.95</strain>
    </source>
</reference>
<dbReference type="PANTHER" id="PTHR43948">
    <property type="entry name" value="DNAJ HOMOLOG SUBFAMILY B"/>
    <property type="match status" value="1"/>
</dbReference>
<dbReference type="Pfam" id="PF13637">
    <property type="entry name" value="Ank_4"/>
    <property type="match status" value="1"/>
</dbReference>
<dbReference type="GO" id="GO:0044183">
    <property type="term" value="F:protein folding chaperone"/>
    <property type="evidence" value="ECO:0007669"/>
    <property type="project" value="TreeGrafter"/>
</dbReference>
<dbReference type="PROSITE" id="PS50076">
    <property type="entry name" value="DNAJ_2"/>
    <property type="match status" value="1"/>
</dbReference>
<gene>
    <name evidence="4" type="ORF">CPB83DRAFT_908003</name>
</gene>
<dbReference type="GO" id="GO:0005634">
    <property type="term" value="C:nucleus"/>
    <property type="evidence" value="ECO:0007669"/>
    <property type="project" value="TreeGrafter"/>
</dbReference>
<keyword evidence="1" id="KW-0040">ANK repeat</keyword>
<protein>
    <recommendedName>
        <fullName evidence="3">J domain-containing protein</fullName>
    </recommendedName>
</protein>
<feature type="compositionally biased region" description="Basic residues" evidence="2">
    <location>
        <begin position="426"/>
        <end position="443"/>
    </location>
</feature>
<dbReference type="SMART" id="SM00271">
    <property type="entry name" value="DnaJ"/>
    <property type="match status" value="1"/>
</dbReference>
<feature type="compositionally biased region" description="Basic and acidic residues" evidence="2">
    <location>
        <begin position="123"/>
        <end position="201"/>
    </location>
</feature>
<dbReference type="InterPro" id="IPR036770">
    <property type="entry name" value="Ankyrin_rpt-contain_sf"/>
</dbReference>
<dbReference type="Gene3D" id="1.25.40.20">
    <property type="entry name" value="Ankyrin repeat-containing domain"/>
    <property type="match status" value="1"/>
</dbReference>
<dbReference type="Pfam" id="PF00226">
    <property type="entry name" value="DnaJ"/>
    <property type="match status" value="1"/>
</dbReference>
<keyword evidence="5" id="KW-1185">Reference proteome</keyword>
<feature type="domain" description="J" evidence="3">
    <location>
        <begin position="5"/>
        <end position="70"/>
    </location>
</feature>
<dbReference type="Gene3D" id="1.10.287.110">
    <property type="entry name" value="DnaJ domain"/>
    <property type="match status" value="1"/>
</dbReference>
<sequence>MKLSEAYEVLGIEEGSSMDDAKVAYKQIALRTHPDKNPNNPDATAEFQRVGEAYNLIVKCLDPSSKPSFGCGRPGCPCQDDGSYEEEDYNDFNDLFFRDLFEHFMRSNAGYFSRRSGPRPFRPKPETQEEYQERSRRLRKEQLEAAERRKREAIARKERQANEREQVTDSSETKRLDAEKRQKAKVQEKKAKLDKERRLSEERARALKKKAQENRSAVFVAARQGDSVAVKKGIWENAVDAAGGGGEITLDGASFVMNKHEDAKETLLHIAASKGDLDLIEWLDSHSVDPEERNGHDLTAAQIAVKHGHVAVECPNLLKLAVQSCQPEIVDLILYKEIVSEDEITEAIVWASSASGTTVLQGKAFQTQASKTADIMKLLYRFGDIPDDVRISRDNETAARSKTHRTPKASPEEVPKPKISLSSKPSHSKKHLSRNSRRGHHGRGGGQSAHSGHPNH</sequence>
<dbReference type="Proteomes" id="UP000807306">
    <property type="component" value="Unassembled WGS sequence"/>
</dbReference>
<dbReference type="GO" id="GO:0051087">
    <property type="term" value="F:protein-folding chaperone binding"/>
    <property type="evidence" value="ECO:0007669"/>
    <property type="project" value="TreeGrafter"/>
</dbReference>
<feature type="region of interest" description="Disordered" evidence="2">
    <location>
        <begin position="395"/>
        <end position="456"/>
    </location>
</feature>
<dbReference type="InterPro" id="IPR002110">
    <property type="entry name" value="Ankyrin_rpt"/>
</dbReference>